<reference evidence="11" key="1">
    <citation type="submission" date="2018-05" db="EMBL/GenBank/DDBJ databases">
        <authorList>
            <person name="Lanie J.A."/>
            <person name="Ng W.-L."/>
            <person name="Kazmierczak K.M."/>
            <person name="Andrzejewski T.M."/>
            <person name="Davidsen T.M."/>
            <person name="Wayne K.J."/>
            <person name="Tettelin H."/>
            <person name="Glass J.I."/>
            <person name="Rusch D."/>
            <person name="Podicherti R."/>
            <person name="Tsui H.-C.T."/>
            <person name="Winkler M.E."/>
        </authorList>
    </citation>
    <scope>NUCLEOTIDE SEQUENCE</scope>
</reference>
<dbReference type="PIRSF" id="PIRSF039089">
    <property type="entry name" value="ATP_synthase_gamma"/>
    <property type="match status" value="1"/>
</dbReference>
<dbReference type="GO" id="GO:0045259">
    <property type="term" value="C:proton-transporting ATP synthase complex"/>
    <property type="evidence" value="ECO:0007669"/>
    <property type="project" value="UniProtKB-KW"/>
</dbReference>
<evidence type="ECO:0000313" key="11">
    <source>
        <dbReference type="EMBL" id="SVB18956.1"/>
    </source>
</evidence>
<dbReference type="EMBL" id="UINC01032002">
    <property type="protein sequence ID" value="SVB18956.1"/>
    <property type="molecule type" value="Genomic_DNA"/>
</dbReference>
<comment type="similarity">
    <text evidence="3">Belongs to the ATPase gamma chain family.</text>
</comment>
<evidence type="ECO:0000256" key="1">
    <source>
        <dbReference type="ARBA" id="ARBA00003456"/>
    </source>
</evidence>
<accession>A0A382BYS5</accession>
<dbReference type="Gene3D" id="3.40.1380.10">
    <property type="match status" value="1"/>
</dbReference>
<keyword evidence="7" id="KW-0472">Membrane</keyword>
<dbReference type="Gene3D" id="1.10.287.80">
    <property type="entry name" value="ATP synthase, gamma subunit, helix hairpin domain"/>
    <property type="match status" value="1"/>
</dbReference>
<keyword evidence="9" id="KW-0066">ATP synthesis</keyword>
<dbReference type="GO" id="GO:0046933">
    <property type="term" value="F:proton-transporting ATP synthase activity, rotational mechanism"/>
    <property type="evidence" value="ECO:0007669"/>
    <property type="project" value="InterPro"/>
</dbReference>
<evidence type="ECO:0000256" key="6">
    <source>
        <dbReference type="ARBA" id="ARBA00023065"/>
    </source>
</evidence>
<dbReference type="NCBIfam" id="TIGR01146">
    <property type="entry name" value="ATPsyn_F1gamma"/>
    <property type="match status" value="1"/>
</dbReference>
<sequence>MPNLKDIKRRIRSVKNTQQITKAMKLVSASKLRKAQQAILQARPYALKMMDVLHHLAARCNHDLHPLLDVREGNRHLLLIITADKGLCGGFNGSIIRKTAQYLKDNAQIESSLIIAGKKGNDVFRNRPVNIIQDIIGWTKDFDYLKAQAIGDNLATLFSEKKVDKVSMIYNEFKSVMQQEIVVEQLLPVVPEKMALKDDTFVVDYIYEPNEETILDKLLKRYMTVEVYRAFLESSASEHGARMTAMDSATRNAGEMIDGLSLTYNKARQAYITKELIEIVNGAEALKG</sequence>
<evidence type="ECO:0000256" key="9">
    <source>
        <dbReference type="ARBA" id="ARBA00023310"/>
    </source>
</evidence>
<keyword evidence="4" id="KW-0813">Transport</keyword>
<evidence type="ECO:0000256" key="10">
    <source>
        <dbReference type="ARBA" id="ARBA00060385"/>
    </source>
</evidence>
<gene>
    <name evidence="11" type="ORF">METZ01_LOCUS171810</name>
</gene>
<evidence type="ECO:0000256" key="2">
    <source>
        <dbReference type="ARBA" id="ARBA00004170"/>
    </source>
</evidence>
<name>A0A382BYS5_9ZZZZ</name>
<proteinExistence type="inferred from homology"/>
<dbReference type="PANTHER" id="PTHR11693:SF22">
    <property type="entry name" value="ATP SYNTHASE SUBUNIT GAMMA, MITOCHONDRIAL"/>
    <property type="match status" value="1"/>
</dbReference>
<dbReference type="InterPro" id="IPR023632">
    <property type="entry name" value="ATP_synth_F1_gsu_CS"/>
</dbReference>
<comment type="subcellular location">
    <subcellularLocation>
        <location evidence="2">Membrane</location>
        <topology evidence="2">Peripheral membrane protein</topology>
    </subcellularLocation>
    <subcellularLocation>
        <location evidence="10">Thylakoid</location>
    </subcellularLocation>
</comment>
<keyword evidence="5" id="KW-0375">Hydrogen ion transport</keyword>
<keyword evidence="6" id="KW-0406">Ion transport</keyword>
<dbReference type="PANTHER" id="PTHR11693">
    <property type="entry name" value="ATP SYNTHASE GAMMA CHAIN"/>
    <property type="match status" value="1"/>
</dbReference>
<evidence type="ECO:0000256" key="5">
    <source>
        <dbReference type="ARBA" id="ARBA00022781"/>
    </source>
</evidence>
<evidence type="ECO:0000256" key="3">
    <source>
        <dbReference type="ARBA" id="ARBA00007681"/>
    </source>
</evidence>
<evidence type="ECO:0000256" key="8">
    <source>
        <dbReference type="ARBA" id="ARBA00023196"/>
    </source>
</evidence>
<evidence type="ECO:0000256" key="7">
    <source>
        <dbReference type="ARBA" id="ARBA00023136"/>
    </source>
</evidence>
<dbReference type="SUPFAM" id="SSF52943">
    <property type="entry name" value="ATP synthase (F1-ATPase), gamma subunit"/>
    <property type="match status" value="1"/>
</dbReference>
<dbReference type="Pfam" id="PF00231">
    <property type="entry name" value="ATP-synt"/>
    <property type="match status" value="1"/>
</dbReference>
<dbReference type="CDD" id="cd12151">
    <property type="entry name" value="F1-ATPase_gamma"/>
    <property type="match status" value="1"/>
</dbReference>
<evidence type="ECO:0000256" key="4">
    <source>
        <dbReference type="ARBA" id="ARBA00022448"/>
    </source>
</evidence>
<dbReference type="InterPro" id="IPR000131">
    <property type="entry name" value="ATP_synth_F1_gsu"/>
</dbReference>
<keyword evidence="8" id="KW-0139">CF(1)</keyword>
<evidence type="ECO:0008006" key="12">
    <source>
        <dbReference type="Google" id="ProtNLM"/>
    </source>
</evidence>
<dbReference type="PRINTS" id="PR00126">
    <property type="entry name" value="ATPASEGAMMA"/>
</dbReference>
<comment type="function">
    <text evidence="1">Produces ATP from ADP in the presence of a proton gradient across the membrane. The gamma chain is believed to be important in regulating ATPase activity and the flow of protons through the CF(0) complex.</text>
</comment>
<dbReference type="FunFam" id="1.10.287.80:FF:000003">
    <property type="entry name" value="ATP synthase gamma chain, chloroplastic"/>
    <property type="match status" value="1"/>
</dbReference>
<dbReference type="InterPro" id="IPR035968">
    <property type="entry name" value="ATP_synth_F1_ATPase_gsu"/>
</dbReference>
<dbReference type="HAMAP" id="MF_00815">
    <property type="entry name" value="ATP_synth_gamma_bact"/>
    <property type="match status" value="1"/>
</dbReference>
<dbReference type="GO" id="GO:0009579">
    <property type="term" value="C:thylakoid"/>
    <property type="evidence" value="ECO:0007669"/>
    <property type="project" value="UniProtKB-SubCell"/>
</dbReference>
<dbReference type="AlphaFoldDB" id="A0A382BYS5"/>
<organism evidence="11">
    <name type="scientific">marine metagenome</name>
    <dbReference type="NCBI Taxonomy" id="408172"/>
    <lineage>
        <taxon>unclassified sequences</taxon>
        <taxon>metagenomes</taxon>
        <taxon>ecological metagenomes</taxon>
    </lineage>
</organism>
<protein>
    <recommendedName>
        <fullName evidence="12">ATP synthase gamma chain</fullName>
    </recommendedName>
</protein>
<dbReference type="PROSITE" id="PS00153">
    <property type="entry name" value="ATPASE_GAMMA"/>
    <property type="match status" value="1"/>
</dbReference>